<evidence type="ECO:0000256" key="4">
    <source>
        <dbReference type="ARBA" id="ARBA00022679"/>
    </source>
</evidence>
<dbReference type="InterPro" id="IPR006366">
    <property type="entry name" value="CobA/CysG_C"/>
</dbReference>
<accession>A0A1H5VZ10</accession>
<dbReference type="InterPro" id="IPR035996">
    <property type="entry name" value="4pyrrol_Methylase_sf"/>
</dbReference>
<dbReference type="Proteomes" id="UP000236736">
    <property type="component" value="Unassembled WGS sequence"/>
</dbReference>
<proteinExistence type="inferred from homology"/>
<dbReference type="GO" id="GO:0032259">
    <property type="term" value="P:methylation"/>
    <property type="evidence" value="ECO:0007669"/>
    <property type="project" value="UniProtKB-KW"/>
</dbReference>
<dbReference type="PROSITE" id="PS00839">
    <property type="entry name" value="SUMT_1"/>
    <property type="match status" value="1"/>
</dbReference>
<dbReference type="Gene3D" id="3.30.950.10">
    <property type="entry name" value="Methyltransferase, Cobalt-precorrin-4 Transmethylase, Domain 2"/>
    <property type="match status" value="1"/>
</dbReference>
<protein>
    <recommendedName>
        <fullName evidence="2">uroporphyrinogen-III C-methyltransferase</fullName>
        <ecNumber evidence="2">2.1.1.107</ecNumber>
    </recommendedName>
</protein>
<evidence type="ECO:0000256" key="2">
    <source>
        <dbReference type="ARBA" id="ARBA00012162"/>
    </source>
</evidence>
<evidence type="ECO:0000313" key="9">
    <source>
        <dbReference type="EMBL" id="SEF92226.1"/>
    </source>
</evidence>
<comment type="similarity">
    <text evidence="1">Belongs to the precorrin methyltransferase family.</text>
</comment>
<dbReference type="InterPro" id="IPR014777">
    <property type="entry name" value="4pyrrole_Mease_sub1"/>
</dbReference>
<dbReference type="GO" id="GO:0019354">
    <property type="term" value="P:siroheme biosynthetic process"/>
    <property type="evidence" value="ECO:0007669"/>
    <property type="project" value="InterPro"/>
</dbReference>
<dbReference type="InterPro" id="IPR003043">
    <property type="entry name" value="Uropor_MeTrfase_CS"/>
</dbReference>
<dbReference type="OrthoDB" id="9815856at2"/>
<keyword evidence="3 9" id="KW-0489">Methyltransferase</keyword>
<keyword evidence="4 9" id="KW-0808">Transferase</keyword>
<dbReference type="AlphaFoldDB" id="A0A1H5VZ10"/>
<dbReference type="STRING" id="1120964.GCA_001313265_02660"/>
<dbReference type="InterPro" id="IPR000878">
    <property type="entry name" value="4pyrrol_Mease"/>
</dbReference>
<sequence length="257" mass="27172">MITSINPKVTLVGAGPGDPELITLKAILALNTADVVLYDALIDPVLLNHAPATALKIFVGKRVGKHSTTQEETNQLCVGLAKRHGHVVRLKGGDPFVFGRGAEEIEYIEAFGIPTAWIPGISSAIAVPGSAGIPVTKRGISESFWVVTGTTSSGELSRDLVLAAQSTATVVILMGTKKLAEIVQVYQQAGKSDLPIAIIQSGTTNEEKIVAGYISDIGKKAKEAQTEAPAIIIIGEVVKESVKLAEVYREVVKIEIR</sequence>
<evidence type="ECO:0000256" key="5">
    <source>
        <dbReference type="ARBA" id="ARBA00022691"/>
    </source>
</evidence>
<dbReference type="CDD" id="cd11642">
    <property type="entry name" value="SUMT"/>
    <property type="match status" value="1"/>
</dbReference>
<dbReference type="PANTHER" id="PTHR45790:SF3">
    <property type="entry name" value="S-ADENOSYL-L-METHIONINE-DEPENDENT UROPORPHYRINOGEN III METHYLTRANSFERASE, CHLOROPLASTIC"/>
    <property type="match status" value="1"/>
</dbReference>
<dbReference type="NCBIfam" id="NF004790">
    <property type="entry name" value="PRK06136.1"/>
    <property type="match status" value="1"/>
</dbReference>
<evidence type="ECO:0000256" key="1">
    <source>
        <dbReference type="ARBA" id="ARBA00005879"/>
    </source>
</evidence>
<feature type="domain" description="Tetrapyrrole methylase" evidence="8">
    <location>
        <begin position="8"/>
        <end position="217"/>
    </location>
</feature>
<name>A0A1H5VZ10_9BACT</name>
<evidence type="ECO:0000313" key="10">
    <source>
        <dbReference type="Proteomes" id="UP000236736"/>
    </source>
</evidence>
<dbReference type="EMBL" id="FNVR01000008">
    <property type="protein sequence ID" value="SEF92226.1"/>
    <property type="molecule type" value="Genomic_DNA"/>
</dbReference>
<evidence type="ECO:0000256" key="6">
    <source>
        <dbReference type="ARBA" id="ARBA00023244"/>
    </source>
</evidence>
<dbReference type="GO" id="GO:0004851">
    <property type="term" value="F:uroporphyrin-III C-methyltransferase activity"/>
    <property type="evidence" value="ECO:0007669"/>
    <property type="project" value="UniProtKB-EC"/>
</dbReference>
<dbReference type="InterPro" id="IPR014776">
    <property type="entry name" value="4pyrrole_Mease_sub2"/>
</dbReference>
<dbReference type="FunFam" id="3.40.1010.10:FF:000001">
    <property type="entry name" value="Siroheme synthase"/>
    <property type="match status" value="1"/>
</dbReference>
<dbReference type="SUPFAM" id="SSF53790">
    <property type="entry name" value="Tetrapyrrole methylase"/>
    <property type="match status" value="1"/>
</dbReference>
<dbReference type="InterPro" id="IPR050161">
    <property type="entry name" value="Siro_Cobalamin_biosynth"/>
</dbReference>
<dbReference type="PANTHER" id="PTHR45790">
    <property type="entry name" value="SIROHEME SYNTHASE-RELATED"/>
    <property type="match status" value="1"/>
</dbReference>
<dbReference type="Pfam" id="PF00590">
    <property type="entry name" value="TP_methylase"/>
    <property type="match status" value="1"/>
</dbReference>
<keyword evidence="5" id="KW-0949">S-adenosyl-L-methionine</keyword>
<evidence type="ECO:0000256" key="7">
    <source>
        <dbReference type="ARBA" id="ARBA00025705"/>
    </source>
</evidence>
<evidence type="ECO:0000256" key="3">
    <source>
        <dbReference type="ARBA" id="ARBA00022603"/>
    </source>
</evidence>
<comment type="pathway">
    <text evidence="7">Porphyrin-containing compound metabolism; siroheme biosynthesis; precorrin-2 from uroporphyrinogen III: step 1/1.</text>
</comment>
<keyword evidence="10" id="KW-1185">Reference proteome</keyword>
<dbReference type="NCBIfam" id="TIGR01469">
    <property type="entry name" value="cobA_cysG_Cterm"/>
    <property type="match status" value="1"/>
</dbReference>
<dbReference type="Gene3D" id="3.40.1010.10">
    <property type="entry name" value="Cobalt-precorrin-4 Transmethylase, Domain 1"/>
    <property type="match status" value="1"/>
</dbReference>
<gene>
    <name evidence="9" type="ORF">SAMN03080598_01881</name>
</gene>
<dbReference type="RefSeq" id="WP_103924551.1">
    <property type="nucleotide sequence ID" value="NZ_FNVR01000008.1"/>
</dbReference>
<reference evidence="10" key="1">
    <citation type="submission" date="2016-10" db="EMBL/GenBank/DDBJ databases">
        <authorList>
            <person name="Varghese N."/>
            <person name="Submissions S."/>
        </authorList>
    </citation>
    <scope>NUCLEOTIDE SEQUENCE [LARGE SCALE GENOMIC DNA]</scope>
    <source>
        <strain evidence="10">DSM 17298</strain>
    </source>
</reference>
<organism evidence="9 10">
    <name type="scientific">Algoriphagus boritolerans DSM 17298 = JCM 18970</name>
    <dbReference type="NCBI Taxonomy" id="1120964"/>
    <lineage>
        <taxon>Bacteria</taxon>
        <taxon>Pseudomonadati</taxon>
        <taxon>Bacteroidota</taxon>
        <taxon>Cytophagia</taxon>
        <taxon>Cytophagales</taxon>
        <taxon>Cyclobacteriaceae</taxon>
        <taxon>Algoriphagus</taxon>
    </lineage>
</organism>
<keyword evidence="6" id="KW-0627">Porphyrin biosynthesis</keyword>
<evidence type="ECO:0000259" key="8">
    <source>
        <dbReference type="Pfam" id="PF00590"/>
    </source>
</evidence>
<dbReference type="EC" id="2.1.1.107" evidence="2"/>